<dbReference type="Proteomes" id="UP000053342">
    <property type="component" value="Unassembled WGS sequence"/>
</dbReference>
<name>A0A0D2E0M1_9EURO</name>
<evidence type="ECO:0000313" key="4">
    <source>
        <dbReference type="Proteomes" id="UP000053342"/>
    </source>
</evidence>
<dbReference type="CDD" id="cd03788">
    <property type="entry name" value="GT20_TPS"/>
    <property type="match status" value="1"/>
</dbReference>
<keyword evidence="2" id="KW-0808">Transferase</keyword>
<dbReference type="EMBL" id="KN847332">
    <property type="protein sequence ID" value="KIW48953.1"/>
    <property type="molecule type" value="Genomic_DNA"/>
</dbReference>
<evidence type="ECO:0000256" key="1">
    <source>
        <dbReference type="ARBA" id="ARBA00022676"/>
    </source>
</evidence>
<dbReference type="AlphaFoldDB" id="A0A0D2E0M1"/>
<dbReference type="PANTHER" id="PTHR10788">
    <property type="entry name" value="TREHALOSE-6-PHOSPHATE SYNTHASE"/>
    <property type="match status" value="1"/>
</dbReference>
<gene>
    <name evidence="3" type="ORF">PV06_01509</name>
</gene>
<dbReference type="GO" id="GO:0034605">
    <property type="term" value="P:cellular response to heat"/>
    <property type="evidence" value="ECO:0007669"/>
    <property type="project" value="TreeGrafter"/>
</dbReference>
<dbReference type="STRING" id="215243.A0A0D2E0M1"/>
<accession>A0A0D2E0M1</accession>
<protein>
    <submittedName>
        <fullName evidence="3">Alpha,alpha-trehalose-phosphate synthase (UDP-forming)</fullName>
    </submittedName>
</protein>
<sequence>MSDQDHIPTTFVVSNRLPITIHQLSDKQYDFVPSSGGLVGALHALSQSTNFKWYGWPGVEVPEQDQQLVKEELSKRDAVPVFLGTQLADKHYNGFSNKILWPLLHYQMHEIRLSRPDWEAYQEVNRYFAEALLPELRAGDAVWIQDYHLLLLPSFLRQALNKCEKDVKIGFFLHTVFPSSDFLRILPVREDILGGLLNCDLVGFHNSDYTNHFLQSCQKTMHLEVSNCEVKYEGRSVRVITCPIGIDPEEFHARLNLPKVQDRIKVLHKRYEDVKLIVSVDRLDYVKGIPLRMEAMEALLTKHPEHIGKVVLLQVLIPSREAVQGYRHLHHQIDESISRINGKFGDIEYSPIQSQFCSVSKDELTALYAASDACIISSTRDGFNVVSLEYIACQRDRLGVLLLSEFAGAAAVLDDCIKFNPWDTDKFSKAIHQAVTMDEEEKRQRFNQLQSFVMRNTR</sequence>
<proteinExistence type="predicted"/>
<organism evidence="3 4">
    <name type="scientific">Exophiala oligosperma</name>
    <dbReference type="NCBI Taxonomy" id="215243"/>
    <lineage>
        <taxon>Eukaryota</taxon>
        <taxon>Fungi</taxon>
        <taxon>Dikarya</taxon>
        <taxon>Ascomycota</taxon>
        <taxon>Pezizomycotina</taxon>
        <taxon>Eurotiomycetes</taxon>
        <taxon>Chaetothyriomycetidae</taxon>
        <taxon>Chaetothyriales</taxon>
        <taxon>Herpotrichiellaceae</taxon>
        <taxon>Exophiala</taxon>
    </lineage>
</organism>
<dbReference type="PANTHER" id="PTHR10788:SF75">
    <property type="entry name" value="SYNTHASE SUBUNIT OF TREHALOSE-6-PHOSPHATE SYNTHASE_PHOSPHATASE COMPLEX (EUROFUNG)"/>
    <property type="match status" value="1"/>
</dbReference>
<dbReference type="OrthoDB" id="755951at2759"/>
<dbReference type="FunFam" id="3.40.50.2000:FF:000010">
    <property type="entry name" value="Alpha,alpha-trehalose-phosphate synthase"/>
    <property type="match status" value="1"/>
</dbReference>
<dbReference type="GO" id="GO:0004805">
    <property type="term" value="F:trehalose-phosphatase activity"/>
    <property type="evidence" value="ECO:0007669"/>
    <property type="project" value="TreeGrafter"/>
</dbReference>
<dbReference type="InterPro" id="IPR001830">
    <property type="entry name" value="Glyco_trans_20"/>
</dbReference>
<dbReference type="SUPFAM" id="SSF53756">
    <property type="entry name" value="UDP-Glycosyltransferase/glycogen phosphorylase"/>
    <property type="match status" value="1"/>
</dbReference>
<dbReference type="GO" id="GO:0005992">
    <property type="term" value="P:trehalose biosynthetic process"/>
    <property type="evidence" value="ECO:0007669"/>
    <property type="project" value="InterPro"/>
</dbReference>
<dbReference type="RefSeq" id="XP_016269169.1">
    <property type="nucleotide sequence ID" value="XM_016402116.1"/>
</dbReference>
<dbReference type="GeneID" id="27353583"/>
<evidence type="ECO:0000313" key="3">
    <source>
        <dbReference type="EMBL" id="KIW48953.1"/>
    </source>
</evidence>
<dbReference type="Gene3D" id="3.40.50.2000">
    <property type="entry name" value="Glycogen Phosphorylase B"/>
    <property type="match status" value="2"/>
</dbReference>
<dbReference type="GO" id="GO:0005946">
    <property type="term" value="C:alpha,alpha-trehalose-phosphate synthase complex (UDP-forming)"/>
    <property type="evidence" value="ECO:0007669"/>
    <property type="project" value="TreeGrafter"/>
</dbReference>
<dbReference type="GO" id="GO:0005829">
    <property type="term" value="C:cytosol"/>
    <property type="evidence" value="ECO:0007669"/>
    <property type="project" value="TreeGrafter"/>
</dbReference>
<dbReference type="HOGENOM" id="CLU_002351_7_2_1"/>
<keyword evidence="4" id="KW-1185">Reference proteome</keyword>
<reference evidence="3 4" key="1">
    <citation type="submission" date="2015-01" db="EMBL/GenBank/DDBJ databases">
        <title>The Genome Sequence of Exophiala oligosperma CBS72588.</title>
        <authorList>
            <consortium name="The Broad Institute Genomics Platform"/>
            <person name="Cuomo C."/>
            <person name="de Hoog S."/>
            <person name="Gorbushina A."/>
            <person name="Stielow B."/>
            <person name="Teixiera M."/>
            <person name="Abouelleil A."/>
            <person name="Chapman S.B."/>
            <person name="Priest M."/>
            <person name="Young S.K."/>
            <person name="Wortman J."/>
            <person name="Nusbaum C."/>
            <person name="Birren B."/>
        </authorList>
    </citation>
    <scope>NUCLEOTIDE SEQUENCE [LARGE SCALE GENOMIC DNA]</scope>
    <source>
        <strain evidence="3 4">CBS 72588</strain>
    </source>
</reference>
<dbReference type="GO" id="GO:0003825">
    <property type="term" value="F:alpha,alpha-trehalose-phosphate synthase (UDP-forming) activity"/>
    <property type="evidence" value="ECO:0007669"/>
    <property type="project" value="TreeGrafter"/>
</dbReference>
<evidence type="ECO:0000256" key="2">
    <source>
        <dbReference type="ARBA" id="ARBA00022679"/>
    </source>
</evidence>
<keyword evidence="1" id="KW-0328">Glycosyltransferase</keyword>
<dbReference type="Pfam" id="PF00982">
    <property type="entry name" value="Glyco_transf_20"/>
    <property type="match status" value="1"/>
</dbReference>
<dbReference type="VEuPathDB" id="FungiDB:PV06_01509"/>